<keyword evidence="4" id="KW-0804">Transcription</keyword>
<dbReference type="SUPFAM" id="SSF88659">
    <property type="entry name" value="Sigma3 and sigma4 domains of RNA polymerase sigma factors"/>
    <property type="match status" value="1"/>
</dbReference>
<comment type="similarity">
    <text evidence="1">Belongs to the sigma-70 factor family. ECF subfamily.</text>
</comment>
<accession>A0AAW6M5Z8</accession>
<dbReference type="GO" id="GO:0016987">
    <property type="term" value="F:sigma factor activity"/>
    <property type="evidence" value="ECO:0007669"/>
    <property type="project" value="UniProtKB-KW"/>
</dbReference>
<dbReference type="PANTHER" id="PTHR43133">
    <property type="entry name" value="RNA POLYMERASE ECF-TYPE SIGMA FACTO"/>
    <property type="match status" value="1"/>
</dbReference>
<dbReference type="InterPro" id="IPR013249">
    <property type="entry name" value="RNA_pol_sigma70_r4_t2"/>
</dbReference>
<dbReference type="Gene3D" id="1.10.1740.10">
    <property type="match status" value="1"/>
</dbReference>
<dbReference type="EMBL" id="JARFID010000029">
    <property type="protein sequence ID" value="MDE8696636.1"/>
    <property type="molecule type" value="Genomic_DNA"/>
</dbReference>
<gene>
    <name evidence="7" type="ORF">PZH42_21245</name>
</gene>
<dbReference type="AlphaFoldDB" id="A0AAW6M5Z8"/>
<proteinExistence type="inferred from homology"/>
<protein>
    <submittedName>
        <fullName evidence="7">Sigma-70 family RNA polymerase sigma factor</fullName>
    </submittedName>
</protein>
<evidence type="ECO:0000256" key="2">
    <source>
        <dbReference type="ARBA" id="ARBA00023015"/>
    </source>
</evidence>
<dbReference type="InterPro" id="IPR036388">
    <property type="entry name" value="WH-like_DNA-bd_sf"/>
</dbReference>
<feature type="domain" description="RNA polymerase sigma-70 region 2" evidence="5">
    <location>
        <begin position="30"/>
        <end position="97"/>
    </location>
</feature>
<dbReference type="GeneID" id="69482055"/>
<feature type="domain" description="RNA polymerase sigma factor 70 region 4 type 2" evidence="6">
    <location>
        <begin position="124"/>
        <end position="176"/>
    </location>
</feature>
<evidence type="ECO:0000256" key="1">
    <source>
        <dbReference type="ARBA" id="ARBA00010641"/>
    </source>
</evidence>
<evidence type="ECO:0000256" key="4">
    <source>
        <dbReference type="ARBA" id="ARBA00023163"/>
    </source>
</evidence>
<comment type="caution">
    <text evidence="7">The sequence shown here is derived from an EMBL/GenBank/DDBJ whole genome shotgun (WGS) entry which is preliminary data.</text>
</comment>
<dbReference type="Gene3D" id="1.10.10.10">
    <property type="entry name" value="Winged helix-like DNA-binding domain superfamily/Winged helix DNA-binding domain"/>
    <property type="match status" value="1"/>
</dbReference>
<name>A0AAW6M5Z8_9BACE</name>
<dbReference type="NCBIfam" id="TIGR02937">
    <property type="entry name" value="sigma70-ECF"/>
    <property type="match status" value="1"/>
</dbReference>
<sequence>MNVMHNENYSEQELIDGARRGEQEAMKRIYLLHARYLTAVCSRYVVNPEDVRDTLQDSFVAIFGNIDKYRPKENASLRSWMTRIVVNNSLQFLRKSEKMQFIESVDEYADVVEETAETDGIPYEEVRKLIGELPAGYRSVFNLYVFERKSHKEIAHILGIKEDTSASQFHKAKKMLAVKINQYKERSDR</sequence>
<evidence type="ECO:0000313" key="7">
    <source>
        <dbReference type="EMBL" id="MDE8696636.1"/>
    </source>
</evidence>
<dbReference type="InterPro" id="IPR013324">
    <property type="entry name" value="RNA_pol_sigma_r3/r4-like"/>
</dbReference>
<dbReference type="GO" id="GO:0006352">
    <property type="term" value="P:DNA-templated transcription initiation"/>
    <property type="evidence" value="ECO:0007669"/>
    <property type="project" value="InterPro"/>
</dbReference>
<dbReference type="InterPro" id="IPR014284">
    <property type="entry name" value="RNA_pol_sigma-70_dom"/>
</dbReference>
<evidence type="ECO:0000313" key="8">
    <source>
        <dbReference type="Proteomes" id="UP001221924"/>
    </source>
</evidence>
<dbReference type="Pfam" id="PF04542">
    <property type="entry name" value="Sigma70_r2"/>
    <property type="match status" value="1"/>
</dbReference>
<evidence type="ECO:0000259" key="5">
    <source>
        <dbReference type="Pfam" id="PF04542"/>
    </source>
</evidence>
<reference evidence="7" key="1">
    <citation type="submission" date="2023-03" db="EMBL/GenBank/DDBJ databases">
        <title>DFI Biobank Strains.</title>
        <authorList>
            <person name="Mostad J."/>
            <person name="Paddock L."/>
            <person name="Medina S."/>
            <person name="Waligurski E."/>
            <person name="Barat B."/>
            <person name="Smith R."/>
            <person name="Burgo V."/>
            <person name="Metcalfe C."/>
            <person name="Woodson C."/>
            <person name="Sundararajan A."/>
            <person name="Ramaswamy R."/>
            <person name="Lin H."/>
            <person name="Pamer E.G."/>
        </authorList>
    </citation>
    <scope>NUCLEOTIDE SEQUENCE</scope>
    <source>
        <strain evidence="7">DFI.9.5</strain>
    </source>
</reference>
<evidence type="ECO:0000259" key="6">
    <source>
        <dbReference type="Pfam" id="PF08281"/>
    </source>
</evidence>
<keyword evidence="3" id="KW-0731">Sigma factor</keyword>
<dbReference type="InterPro" id="IPR013325">
    <property type="entry name" value="RNA_pol_sigma_r2"/>
</dbReference>
<dbReference type="Pfam" id="PF08281">
    <property type="entry name" value="Sigma70_r4_2"/>
    <property type="match status" value="1"/>
</dbReference>
<dbReference type="GO" id="GO:0003677">
    <property type="term" value="F:DNA binding"/>
    <property type="evidence" value="ECO:0007669"/>
    <property type="project" value="InterPro"/>
</dbReference>
<dbReference type="RefSeq" id="WP_149934074.1">
    <property type="nucleotide sequence ID" value="NZ_CAXKYC010000018.1"/>
</dbReference>
<dbReference type="InterPro" id="IPR039425">
    <property type="entry name" value="RNA_pol_sigma-70-like"/>
</dbReference>
<organism evidence="7 8">
    <name type="scientific">Bacteroides cellulosilyticus</name>
    <dbReference type="NCBI Taxonomy" id="246787"/>
    <lineage>
        <taxon>Bacteria</taxon>
        <taxon>Pseudomonadati</taxon>
        <taxon>Bacteroidota</taxon>
        <taxon>Bacteroidia</taxon>
        <taxon>Bacteroidales</taxon>
        <taxon>Bacteroidaceae</taxon>
        <taxon>Bacteroides</taxon>
    </lineage>
</organism>
<dbReference type="InterPro" id="IPR007627">
    <property type="entry name" value="RNA_pol_sigma70_r2"/>
</dbReference>
<keyword evidence="2" id="KW-0805">Transcription regulation</keyword>
<dbReference type="PANTHER" id="PTHR43133:SF46">
    <property type="entry name" value="RNA POLYMERASE SIGMA-70 FACTOR ECF SUBFAMILY"/>
    <property type="match status" value="1"/>
</dbReference>
<evidence type="ECO:0000256" key="3">
    <source>
        <dbReference type="ARBA" id="ARBA00023082"/>
    </source>
</evidence>
<dbReference type="SUPFAM" id="SSF88946">
    <property type="entry name" value="Sigma2 domain of RNA polymerase sigma factors"/>
    <property type="match status" value="1"/>
</dbReference>
<dbReference type="Proteomes" id="UP001221924">
    <property type="component" value="Unassembled WGS sequence"/>
</dbReference>